<dbReference type="Proteomes" id="UP001177023">
    <property type="component" value="Unassembled WGS sequence"/>
</dbReference>
<keyword evidence="1" id="KW-1133">Transmembrane helix</keyword>
<reference evidence="2" key="1">
    <citation type="submission" date="2023-06" db="EMBL/GenBank/DDBJ databases">
        <authorList>
            <person name="Delattre M."/>
        </authorList>
    </citation>
    <scope>NUCLEOTIDE SEQUENCE</scope>
    <source>
        <strain evidence="2">AF72</strain>
    </source>
</reference>
<comment type="caution">
    <text evidence="2">The sequence shown here is derived from an EMBL/GenBank/DDBJ whole genome shotgun (WGS) entry which is preliminary data.</text>
</comment>
<evidence type="ECO:0000313" key="3">
    <source>
        <dbReference type="Proteomes" id="UP001177023"/>
    </source>
</evidence>
<protein>
    <submittedName>
        <fullName evidence="2">Uncharacterized protein</fullName>
    </submittedName>
</protein>
<evidence type="ECO:0000256" key="1">
    <source>
        <dbReference type="SAM" id="Phobius"/>
    </source>
</evidence>
<organism evidence="2 3">
    <name type="scientific">Mesorhabditis spiculigera</name>
    <dbReference type="NCBI Taxonomy" id="96644"/>
    <lineage>
        <taxon>Eukaryota</taxon>
        <taxon>Metazoa</taxon>
        <taxon>Ecdysozoa</taxon>
        <taxon>Nematoda</taxon>
        <taxon>Chromadorea</taxon>
        <taxon>Rhabditida</taxon>
        <taxon>Rhabditina</taxon>
        <taxon>Rhabditomorpha</taxon>
        <taxon>Rhabditoidea</taxon>
        <taxon>Rhabditidae</taxon>
        <taxon>Mesorhabditinae</taxon>
        <taxon>Mesorhabditis</taxon>
    </lineage>
</organism>
<keyword evidence="1" id="KW-0812">Transmembrane</keyword>
<proteinExistence type="predicted"/>
<dbReference type="AlphaFoldDB" id="A0AA36G1C5"/>
<evidence type="ECO:0000313" key="2">
    <source>
        <dbReference type="EMBL" id="CAJ0572305.1"/>
    </source>
</evidence>
<feature type="non-terminal residue" evidence="2">
    <location>
        <position position="99"/>
    </location>
</feature>
<sequence>MNYEITSFEAPALPEKIPPIFEVEPVQYDNQATICSNCSHHVQFQNHVIVYVPEAQLPELPVAIEKKTRTCRVAVVAPVLIFIACCSIFLVAALVHCAS</sequence>
<keyword evidence="1" id="KW-0472">Membrane</keyword>
<name>A0AA36G1C5_9BILA</name>
<keyword evidence="3" id="KW-1185">Reference proteome</keyword>
<gene>
    <name evidence="2" type="ORF">MSPICULIGERA_LOCUS10694</name>
</gene>
<feature type="transmembrane region" description="Helical" evidence="1">
    <location>
        <begin position="73"/>
        <end position="95"/>
    </location>
</feature>
<accession>A0AA36G1C5</accession>
<dbReference type="EMBL" id="CATQJA010002595">
    <property type="protein sequence ID" value="CAJ0572305.1"/>
    <property type="molecule type" value="Genomic_DNA"/>
</dbReference>